<gene>
    <name evidence="1" type="ORF">LQ318_08485</name>
</gene>
<dbReference type="RefSeq" id="WP_265789294.1">
    <property type="nucleotide sequence ID" value="NZ_BAABRS010000002.1"/>
</dbReference>
<comment type="caution">
    <text evidence="1">The sequence shown here is derived from an EMBL/GenBank/DDBJ whole genome shotgun (WGS) entry which is preliminary data.</text>
</comment>
<dbReference type="EMBL" id="JAJNDC010000002">
    <property type="protein sequence ID" value="MCW9712940.1"/>
    <property type="molecule type" value="Genomic_DNA"/>
</dbReference>
<name>A0ABT3PYM0_9BACT</name>
<organism evidence="1 2">
    <name type="scientific">Fodinibius salicampi</name>
    <dbReference type="NCBI Taxonomy" id="1920655"/>
    <lineage>
        <taxon>Bacteria</taxon>
        <taxon>Pseudomonadati</taxon>
        <taxon>Balneolota</taxon>
        <taxon>Balneolia</taxon>
        <taxon>Balneolales</taxon>
        <taxon>Balneolaceae</taxon>
        <taxon>Fodinibius</taxon>
    </lineage>
</organism>
<dbReference type="Proteomes" id="UP001207337">
    <property type="component" value="Unassembled WGS sequence"/>
</dbReference>
<keyword evidence="2" id="KW-1185">Reference proteome</keyword>
<evidence type="ECO:0000313" key="1">
    <source>
        <dbReference type="EMBL" id="MCW9712940.1"/>
    </source>
</evidence>
<proteinExistence type="predicted"/>
<reference evidence="1 2" key="1">
    <citation type="submission" date="2021-11" db="EMBL/GenBank/DDBJ databases">
        <title>Aliifidinibius sp. nov., a new bacterium isolated from saline soil.</title>
        <authorList>
            <person name="Galisteo C."/>
            <person name="De La Haba R."/>
            <person name="Sanchez-Porro C."/>
            <person name="Ventosa A."/>
        </authorList>
    </citation>
    <scope>NUCLEOTIDE SEQUENCE [LARGE SCALE GENOMIC DNA]</scope>
    <source>
        <strain evidence="1 2">KACC 190600</strain>
    </source>
</reference>
<sequence>MSKEEIVSTDLKADEAIEHIENTPKKELNGFITDSEDRVTVLEAYDKATMSMAARSRQILKPLIKEGEHTRQELKEILLEEDITETTADVILTDSKNPKYNQFEKLVIEDEDGCYTFE</sequence>
<protein>
    <submittedName>
        <fullName evidence="1">Uncharacterized protein</fullName>
    </submittedName>
</protein>
<evidence type="ECO:0000313" key="2">
    <source>
        <dbReference type="Proteomes" id="UP001207337"/>
    </source>
</evidence>
<accession>A0ABT3PYM0</accession>